<dbReference type="EMBL" id="PVEP01000001">
    <property type="protein sequence ID" value="PQV58933.1"/>
    <property type="molecule type" value="Genomic_DNA"/>
</dbReference>
<dbReference type="InterPro" id="IPR019201">
    <property type="entry name" value="DUF2065"/>
</dbReference>
<evidence type="ECO:0000313" key="2">
    <source>
        <dbReference type="EMBL" id="PQV58933.1"/>
    </source>
</evidence>
<gene>
    <name evidence="2" type="ORF">LX70_00752</name>
</gene>
<keyword evidence="1" id="KW-0472">Membrane</keyword>
<evidence type="ECO:0008006" key="4">
    <source>
        <dbReference type="Google" id="ProtNLM"/>
    </source>
</evidence>
<proteinExistence type="predicted"/>
<sequence length="69" mass="7161">MTIGLIGLPFLAIGLVLAVEGLVLALAPSRIAELLEMIRNMPVEMRRNLGLAGMALGAALIWLAHGLGG</sequence>
<dbReference type="RefSeq" id="WP_211301656.1">
    <property type="nucleotide sequence ID" value="NZ_PVEP01000001.1"/>
</dbReference>
<accession>A0A2S8SDR3</accession>
<reference evidence="2 3" key="1">
    <citation type="submission" date="2018-02" db="EMBL/GenBank/DDBJ databases">
        <title>Genomic Encyclopedia of Archaeal and Bacterial Type Strains, Phase II (KMG-II): from individual species to whole genera.</title>
        <authorList>
            <person name="Goeker M."/>
        </authorList>
    </citation>
    <scope>NUCLEOTIDE SEQUENCE [LARGE SCALE GENOMIC DNA]</scope>
    <source>
        <strain evidence="2 3">DSM 18921</strain>
    </source>
</reference>
<comment type="caution">
    <text evidence="2">The sequence shown here is derived from an EMBL/GenBank/DDBJ whole genome shotgun (WGS) entry which is preliminary data.</text>
</comment>
<keyword evidence="1" id="KW-1133">Transmembrane helix</keyword>
<dbReference type="Pfam" id="PF09838">
    <property type="entry name" value="DUF2065"/>
    <property type="match status" value="1"/>
</dbReference>
<evidence type="ECO:0000313" key="3">
    <source>
        <dbReference type="Proteomes" id="UP000238338"/>
    </source>
</evidence>
<protein>
    <recommendedName>
        <fullName evidence="4">DUF2065 domain-containing protein</fullName>
    </recommendedName>
</protein>
<evidence type="ECO:0000256" key="1">
    <source>
        <dbReference type="SAM" id="Phobius"/>
    </source>
</evidence>
<dbReference type="Proteomes" id="UP000238338">
    <property type="component" value="Unassembled WGS sequence"/>
</dbReference>
<name>A0A2S8SDR3_9RHOB</name>
<keyword evidence="3" id="KW-1185">Reference proteome</keyword>
<dbReference type="AlphaFoldDB" id="A0A2S8SDR3"/>
<keyword evidence="1" id="KW-0812">Transmembrane</keyword>
<organism evidence="2 3">
    <name type="scientific">Albidovulum denitrificans</name>
    <dbReference type="NCBI Taxonomy" id="404881"/>
    <lineage>
        <taxon>Bacteria</taxon>
        <taxon>Pseudomonadati</taxon>
        <taxon>Pseudomonadota</taxon>
        <taxon>Alphaproteobacteria</taxon>
        <taxon>Rhodobacterales</taxon>
        <taxon>Paracoccaceae</taxon>
        <taxon>Albidovulum</taxon>
    </lineage>
</organism>
<feature type="transmembrane region" description="Helical" evidence="1">
    <location>
        <begin position="6"/>
        <end position="27"/>
    </location>
</feature>
<feature type="transmembrane region" description="Helical" evidence="1">
    <location>
        <begin position="48"/>
        <end position="67"/>
    </location>
</feature>